<keyword evidence="1" id="KW-0472">Membrane</keyword>
<keyword evidence="1" id="KW-0812">Transmembrane</keyword>
<evidence type="ECO:0000256" key="1">
    <source>
        <dbReference type="SAM" id="Phobius"/>
    </source>
</evidence>
<reference evidence="2" key="1">
    <citation type="journal article" date="2014" name="Int. J. Syst. Evol. Microbiol.">
        <title>Complete genome sequence of Corynebacterium casei LMG S-19264T (=DSM 44701T), isolated from a smear-ripened cheese.</title>
        <authorList>
            <consortium name="US DOE Joint Genome Institute (JGI-PGF)"/>
            <person name="Walter F."/>
            <person name="Albersmeier A."/>
            <person name="Kalinowski J."/>
            <person name="Ruckert C."/>
        </authorList>
    </citation>
    <scope>NUCLEOTIDE SEQUENCE</scope>
    <source>
        <strain evidence="2">JCM 4637</strain>
    </source>
</reference>
<proteinExistence type="predicted"/>
<keyword evidence="1" id="KW-1133">Transmembrane helix</keyword>
<dbReference type="RefSeq" id="WP_189827016.1">
    <property type="nucleotide sequence ID" value="NZ_BMVC01000018.1"/>
</dbReference>
<feature type="transmembrane region" description="Helical" evidence="1">
    <location>
        <begin position="12"/>
        <end position="36"/>
    </location>
</feature>
<sequence>MNGGIPPLRDRRFAAAFIVVVHAMVGVFVTGLVVSLLTTSTVVQGAGVLVGGALGAAFAAWRIRRTPEEEREDDGGY</sequence>
<dbReference type="AlphaFoldDB" id="A0A919CE25"/>
<dbReference type="EMBL" id="BMVC01000018">
    <property type="protein sequence ID" value="GHD13079.1"/>
    <property type="molecule type" value="Genomic_DNA"/>
</dbReference>
<organism evidence="2 3">
    <name type="scientific">Streptomyces finlayi</name>
    <dbReference type="NCBI Taxonomy" id="67296"/>
    <lineage>
        <taxon>Bacteria</taxon>
        <taxon>Bacillati</taxon>
        <taxon>Actinomycetota</taxon>
        <taxon>Actinomycetes</taxon>
        <taxon>Kitasatosporales</taxon>
        <taxon>Streptomycetaceae</taxon>
        <taxon>Streptomyces</taxon>
    </lineage>
</organism>
<name>A0A919CE25_9ACTN</name>
<reference evidence="2" key="2">
    <citation type="submission" date="2020-09" db="EMBL/GenBank/DDBJ databases">
        <authorList>
            <person name="Sun Q."/>
            <person name="Ohkuma M."/>
        </authorList>
    </citation>
    <scope>NUCLEOTIDE SEQUENCE</scope>
    <source>
        <strain evidence="2">JCM 4637</strain>
    </source>
</reference>
<comment type="caution">
    <text evidence="2">The sequence shown here is derived from an EMBL/GenBank/DDBJ whole genome shotgun (WGS) entry which is preliminary data.</text>
</comment>
<feature type="transmembrane region" description="Helical" evidence="1">
    <location>
        <begin position="42"/>
        <end position="61"/>
    </location>
</feature>
<accession>A0A919CE25</accession>
<evidence type="ECO:0000313" key="3">
    <source>
        <dbReference type="Proteomes" id="UP000638353"/>
    </source>
</evidence>
<protein>
    <submittedName>
        <fullName evidence="2">Uncharacterized protein</fullName>
    </submittedName>
</protein>
<evidence type="ECO:0000313" key="2">
    <source>
        <dbReference type="EMBL" id="GHD13079.1"/>
    </source>
</evidence>
<dbReference type="Proteomes" id="UP000638353">
    <property type="component" value="Unassembled WGS sequence"/>
</dbReference>
<gene>
    <name evidence="2" type="ORF">GCM10010334_70870</name>
</gene>